<reference evidence="1 2" key="1">
    <citation type="submission" date="2021-06" db="EMBL/GenBank/DDBJ databases">
        <authorList>
            <person name="Palmer J.M."/>
        </authorList>
    </citation>
    <scope>NUCLEOTIDE SEQUENCE [LARGE SCALE GENOMIC DNA]</scope>
    <source>
        <strain evidence="1 2">XC_2019</strain>
        <tissue evidence="1">Muscle</tissue>
    </source>
</reference>
<dbReference type="EMBL" id="JAHRIN010017802">
    <property type="protein sequence ID" value="MEQ2197544.1"/>
    <property type="molecule type" value="Genomic_DNA"/>
</dbReference>
<evidence type="ECO:0000313" key="1">
    <source>
        <dbReference type="EMBL" id="MEQ2197544.1"/>
    </source>
</evidence>
<comment type="caution">
    <text evidence="1">The sequence shown here is derived from an EMBL/GenBank/DDBJ whole genome shotgun (WGS) entry which is preliminary data.</text>
</comment>
<organism evidence="1 2">
    <name type="scientific">Xenoophorus captivus</name>
    <dbReference type="NCBI Taxonomy" id="1517983"/>
    <lineage>
        <taxon>Eukaryota</taxon>
        <taxon>Metazoa</taxon>
        <taxon>Chordata</taxon>
        <taxon>Craniata</taxon>
        <taxon>Vertebrata</taxon>
        <taxon>Euteleostomi</taxon>
        <taxon>Actinopterygii</taxon>
        <taxon>Neopterygii</taxon>
        <taxon>Teleostei</taxon>
        <taxon>Neoteleostei</taxon>
        <taxon>Acanthomorphata</taxon>
        <taxon>Ovalentaria</taxon>
        <taxon>Atherinomorphae</taxon>
        <taxon>Cyprinodontiformes</taxon>
        <taxon>Goodeidae</taxon>
        <taxon>Xenoophorus</taxon>
    </lineage>
</organism>
<gene>
    <name evidence="1" type="ORF">XENOCAPTIV_031030</name>
</gene>
<sequence length="149" mass="17266">MNKNITNESMCKIGVRLDKNRNCKKKLCHFFEYIVSRMQKIFTHLPLISYIQVLQSILKIKRQKKTACKGSVSFPSKLLTLETEADHWHGSCTASAVVTYLHLTLCLNRSLSLLLLYTFTVSNNPAEERCRQLYNSQSRKEKKQIFPVP</sequence>
<keyword evidence="2" id="KW-1185">Reference proteome</keyword>
<evidence type="ECO:0000313" key="2">
    <source>
        <dbReference type="Proteomes" id="UP001434883"/>
    </source>
</evidence>
<dbReference type="Proteomes" id="UP001434883">
    <property type="component" value="Unassembled WGS sequence"/>
</dbReference>
<proteinExistence type="predicted"/>
<accession>A0ABV0QP06</accession>
<name>A0ABV0QP06_9TELE</name>
<protein>
    <submittedName>
        <fullName evidence="1">Uncharacterized protein</fullName>
    </submittedName>
</protein>